<feature type="domain" description="ABC-three component systems C-terminal" evidence="1">
    <location>
        <begin position="223"/>
        <end position="346"/>
    </location>
</feature>
<evidence type="ECO:0000313" key="2">
    <source>
        <dbReference type="EMBL" id="KAA8884209.1"/>
    </source>
</evidence>
<protein>
    <recommendedName>
        <fullName evidence="1">ABC-three component systems C-terminal domain-containing protein</fullName>
    </recommendedName>
</protein>
<comment type="caution">
    <text evidence="2">The sequence shown here is derived from an EMBL/GenBank/DDBJ whole genome shotgun (WGS) entry which is preliminary data.</text>
</comment>
<gene>
    <name evidence="2" type="ORF">F3087_35255</name>
</gene>
<organism evidence="2 3">
    <name type="scientific">Nocardia colli</name>
    <dbReference type="NCBI Taxonomy" id="2545717"/>
    <lineage>
        <taxon>Bacteria</taxon>
        <taxon>Bacillati</taxon>
        <taxon>Actinomycetota</taxon>
        <taxon>Actinomycetes</taxon>
        <taxon>Mycobacteriales</taxon>
        <taxon>Nocardiaceae</taxon>
        <taxon>Nocardia</taxon>
    </lineage>
</organism>
<name>A0A5N0E714_9NOCA</name>
<proteinExistence type="predicted"/>
<accession>A0A5N0E714</accession>
<dbReference type="EMBL" id="VXLC01000022">
    <property type="protein sequence ID" value="KAA8884209.1"/>
    <property type="molecule type" value="Genomic_DNA"/>
</dbReference>
<dbReference type="Pfam" id="PF20283">
    <property type="entry name" value="CTD7"/>
    <property type="match status" value="1"/>
</dbReference>
<evidence type="ECO:0000313" key="3">
    <source>
        <dbReference type="Proteomes" id="UP000323876"/>
    </source>
</evidence>
<sequence>MEMHDDIAWEQDGTPAELKQLKLHVSSLRNLTDASDDMWRTLRVWMDAGRPGDPYGPLLTLITNSSAGASSAASLLRASGRDVAAALALLESAARDSSSKETKAAREQFLKLTSAERSTFVGRIYVADESADLDGVGEEVADRLRPGAPTEQFNTYLDLVWAWWGRTSIAMLSGKRGAVSVAEMLSTLERIRDQFTRDNLPSLVEANEVDLDVTLVQHDGRTYVHQLKILEVMPRQLQRAILDYQRAYLQETRWLDVHLVDYDELDRFSERLVEEWERAFDHMCSELPPDASDEDKRAAGRQLLHALGDSALSIRARFQDPFHARGRRHALADASTIGWHPDFQEHLSQLLQNT</sequence>
<dbReference type="AlphaFoldDB" id="A0A5N0E714"/>
<dbReference type="OrthoDB" id="2786695at2"/>
<evidence type="ECO:0000259" key="1">
    <source>
        <dbReference type="Pfam" id="PF20283"/>
    </source>
</evidence>
<keyword evidence="3" id="KW-1185">Reference proteome</keyword>
<dbReference type="InterPro" id="IPR046913">
    <property type="entry name" value="ABC-3C_CTD7"/>
</dbReference>
<reference evidence="2 3" key="1">
    <citation type="submission" date="2019-09" db="EMBL/GenBank/DDBJ databases">
        <authorList>
            <person name="Wang X."/>
        </authorList>
    </citation>
    <scope>NUCLEOTIDE SEQUENCE [LARGE SCALE GENOMIC DNA]</scope>
    <source>
        <strain evidence="2 3">CICC 11023</strain>
    </source>
</reference>
<dbReference type="Proteomes" id="UP000323876">
    <property type="component" value="Unassembled WGS sequence"/>
</dbReference>